<keyword evidence="7" id="KW-1185">Reference proteome</keyword>
<comment type="caution">
    <text evidence="6">The sequence shown here is derived from an EMBL/GenBank/DDBJ whole genome shotgun (WGS) entry which is preliminary data.</text>
</comment>
<keyword evidence="2 4" id="KW-0238">DNA-binding</keyword>
<dbReference type="EMBL" id="LROM01000049">
    <property type="protein sequence ID" value="OFA08369.1"/>
    <property type="molecule type" value="Genomic_DNA"/>
</dbReference>
<accession>A0A1E7X5Y8</accession>
<dbReference type="InterPro" id="IPR036271">
    <property type="entry name" value="Tet_transcr_reg_TetR-rel_C_sf"/>
</dbReference>
<dbReference type="Pfam" id="PF16925">
    <property type="entry name" value="TetR_C_13"/>
    <property type="match status" value="1"/>
</dbReference>
<dbReference type="InterPro" id="IPR009057">
    <property type="entry name" value="Homeodomain-like_sf"/>
</dbReference>
<dbReference type="AlphaFoldDB" id="A0A1E7X5Y8"/>
<dbReference type="PROSITE" id="PS50977">
    <property type="entry name" value="HTH_TETR_2"/>
    <property type="match status" value="1"/>
</dbReference>
<reference evidence="7" key="1">
    <citation type="journal article" date="2016" name="Front. Microbiol.">
        <title>Molecular Keys to the Janthinobacterium and Duganella spp. Interaction with the Plant Pathogen Fusarium graminearum.</title>
        <authorList>
            <person name="Haack F.S."/>
            <person name="Poehlein A."/>
            <person name="Kroger C."/>
            <person name="Voigt C.A."/>
            <person name="Piepenbring M."/>
            <person name="Bode H.B."/>
            <person name="Daniel R."/>
            <person name="Schafer W."/>
            <person name="Streit W.R."/>
        </authorList>
    </citation>
    <scope>NUCLEOTIDE SEQUENCE [LARGE SCALE GENOMIC DNA]</scope>
    <source>
        <strain evidence="7">T54</strain>
    </source>
</reference>
<keyword evidence="1" id="KW-0805">Transcription regulation</keyword>
<evidence type="ECO:0000259" key="5">
    <source>
        <dbReference type="PROSITE" id="PS50977"/>
    </source>
</evidence>
<name>A0A1E7X5Y8_9BURK</name>
<dbReference type="PATRIC" id="fig|762836.4.peg.815"/>
<dbReference type="PANTHER" id="PTHR47506">
    <property type="entry name" value="TRANSCRIPTIONAL REGULATORY PROTEIN"/>
    <property type="match status" value="1"/>
</dbReference>
<dbReference type="RefSeq" id="WP_070246534.1">
    <property type="nucleotide sequence ID" value="NZ_LROM01000049.1"/>
</dbReference>
<feature type="domain" description="HTH tetR-type" evidence="5">
    <location>
        <begin position="13"/>
        <end position="73"/>
    </location>
</feature>
<organism evidence="6 7">
    <name type="scientific">Duganella phyllosphaerae</name>
    <dbReference type="NCBI Taxonomy" id="762836"/>
    <lineage>
        <taxon>Bacteria</taxon>
        <taxon>Pseudomonadati</taxon>
        <taxon>Pseudomonadota</taxon>
        <taxon>Betaproteobacteria</taxon>
        <taxon>Burkholderiales</taxon>
        <taxon>Oxalobacteraceae</taxon>
        <taxon>Telluria group</taxon>
        <taxon>Duganella</taxon>
    </lineage>
</organism>
<evidence type="ECO:0000313" key="7">
    <source>
        <dbReference type="Proteomes" id="UP000175989"/>
    </source>
</evidence>
<sequence>MTDTTRKKGRPLSFDRNAALRKAMLLFWEHGYEATSLNDLTTALDVKPSSIYSAFGDKKGLFFDAIGLYLSGPVKADTIIAQAPSAHAAASELLRVSAIGFTGATTPAGCLLASSAISCSHAAREVRQALGAIRGAIEERLRLKIVQSIEDRQLPHETDAAALAALTMAVIQGMSTLARDGAPREKLLLVAEVAMLGWPKPAAVAA</sequence>
<evidence type="ECO:0000256" key="4">
    <source>
        <dbReference type="PROSITE-ProRule" id="PRU00335"/>
    </source>
</evidence>
<dbReference type="Pfam" id="PF00440">
    <property type="entry name" value="TetR_N"/>
    <property type="match status" value="1"/>
</dbReference>
<keyword evidence="3" id="KW-0804">Transcription</keyword>
<evidence type="ECO:0000313" key="6">
    <source>
        <dbReference type="EMBL" id="OFA08369.1"/>
    </source>
</evidence>
<dbReference type="InterPro" id="IPR001647">
    <property type="entry name" value="HTH_TetR"/>
</dbReference>
<dbReference type="SUPFAM" id="SSF48498">
    <property type="entry name" value="Tetracyclin repressor-like, C-terminal domain"/>
    <property type="match status" value="1"/>
</dbReference>
<dbReference type="InterPro" id="IPR011075">
    <property type="entry name" value="TetR_C"/>
</dbReference>
<dbReference type="Gene3D" id="1.10.10.60">
    <property type="entry name" value="Homeodomain-like"/>
    <property type="match status" value="1"/>
</dbReference>
<protein>
    <submittedName>
        <fullName evidence="6">HTH-type transcriptional repressor ComR</fullName>
    </submittedName>
</protein>
<evidence type="ECO:0000256" key="2">
    <source>
        <dbReference type="ARBA" id="ARBA00023125"/>
    </source>
</evidence>
<dbReference type="Gene3D" id="1.10.357.10">
    <property type="entry name" value="Tetracycline Repressor, domain 2"/>
    <property type="match status" value="1"/>
</dbReference>
<evidence type="ECO:0000256" key="1">
    <source>
        <dbReference type="ARBA" id="ARBA00023015"/>
    </source>
</evidence>
<dbReference type="Proteomes" id="UP000175989">
    <property type="component" value="Unassembled WGS sequence"/>
</dbReference>
<dbReference type="GO" id="GO:0003677">
    <property type="term" value="F:DNA binding"/>
    <property type="evidence" value="ECO:0007669"/>
    <property type="project" value="UniProtKB-UniRule"/>
</dbReference>
<evidence type="ECO:0000256" key="3">
    <source>
        <dbReference type="ARBA" id="ARBA00023163"/>
    </source>
</evidence>
<dbReference type="PANTHER" id="PTHR47506:SF1">
    <property type="entry name" value="HTH-TYPE TRANSCRIPTIONAL REGULATOR YJDC"/>
    <property type="match status" value="1"/>
</dbReference>
<gene>
    <name evidence="6" type="primary">comR_2</name>
    <name evidence="6" type="ORF">DUPY_07730</name>
</gene>
<proteinExistence type="predicted"/>
<dbReference type="OrthoDB" id="270177at2"/>
<dbReference type="SUPFAM" id="SSF46689">
    <property type="entry name" value="Homeodomain-like"/>
    <property type="match status" value="1"/>
</dbReference>
<feature type="DNA-binding region" description="H-T-H motif" evidence="4">
    <location>
        <begin position="36"/>
        <end position="55"/>
    </location>
</feature>